<keyword evidence="6" id="KW-0869">Chloride channel</keyword>
<dbReference type="InterPro" id="IPR000615">
    <property type="entry name" value="Bestrophin"/>
</dbReference>
<feature type="transmembrane region" description="Helical" evidence="6">
    <location>
        <begin position="76"/>
        <end position="96"/>
    </location>
</feature>
<evidence type="ECO:0000313" key="9">
    <source>
        <dbReference type="Proteomes" id="UP000215902"/>
    </source>
</evidence>
<feature type="region of interest" description="Disordered" evidence="7">
    <location>
        <begin position="437"/>
        <end position="466"/>
    </location>
</feature>
<dbReference type="GO" id="GO:0005886">
    <property type="term" value="C:plasma membrane"/>
    <property type="evidence" value="ECO:0007669"/>
    <property type="project" value="UniProtKB-SubCell"/>
</dbReference>
<dbReference type="Pfam" id="PF01062">
    <property type="entry name" value="Bestrophin"/>
    <property type="match status" value="1"/>
</dbReference>
<keyword evidence="9" id="KW-1185">Reference proteome</keyword>
<feature type="transmembrane region" description="Helical" evidence="6">
    <location>
        <begin position="271"/>
        <end position="290"/>
    </location>
</feature>
<keyword evidence="2 6" id="KW-0812">Transmembrane</keyword>
<dbReference type="PANTHER" id="PTHR10736:SF31">
    <property type="entry name" value="BESTROPHIN HOMOLOG 14"/>
    <property type="match status" value="1"/>
</dbReference>
<feature type="region of interest" description="Disordered" evidence="7">
    <location>
        <begin position="530"/>
        <end position="552"/>
    </location>
</feature>
<evidence type="ECO:0000256" key="3">
    <source>
        <dbReference type="ARBA" id="ARBA00022989"/>
    </source>
</evidence>
<dbReference type="InterPro" id="IPR021134">
    <property type="entry name" value="Bestrophin-like"/>
</dbReference>
<protein>
    <recommendedName>
        <fullName evidence="6">Bestrophin homolog</fullName>
    </recommendedName>
</protein>
<dbReference type="OrthoDB" id="201595at2759"/>
<name>A0A267DZM8_9PLAT</name>
<sequence>MAVSYTSNIYTQERLFFIKLLFRWSGSVWQLLWVDFIVFVAIYMILAAIYQNILFDHPEMKQTFEVTVKWIGQIRTSVPLSFMLGFFVSTVISRWWSTCMAIPWLYAPSFYSQAIVDTSKAAKSDIARKIRITVLRYLNLSWILLMGEISAHIKERFGFWRPKKREYELTWQKRIDLINGDTKVQKYFGALVTDEERLAFNRSAELSNDTDLSYSPEYWLPLVWATRLLRRARNIGLIADERAYLFMVEMIANFRSGLGTVWTYSEFNIPLVYTQVAVAAVYIFLMASLVSTQLTESDFTNPRGFLYSGSGVSRNASEIPDAVQILVYIPIIGSLEFIFYLGWFKIGVCLLNSLGKDKADLPLTDILNSNLKASVKLGGAEDTIFPNGLTDNGEPEEQQVAEFLHSFDFTGVHAHDKFGSAEETERQLRRALLKRLQGKSDKGHAKLPSLPDGSGKSTGSKDSGLQSRMDYLDLNATAKLNSKSGKHQQKEQQKKLKAQMKQFDKALKSNGAVALANGKARTPVVTAAVEPAPPPCSPTADGSPAGTGRVARPSETIRSAAEMLQDLTAPEDIRLWIEEEEPATAGETSQL</sequence>
<dbReference type="GO" id="GO:0034707">
    <property type="term" value="C:chloride channel complex"/>
    <property type="evidence" value="ECO:0007669"/>
    <property type="project" value="UniProtKB-KW"/>
</dbReference>
<keyword evidence="3 6" id="KW-1133">Transmembrane helix</keyword>
<keyword evidence="6" id="KW-0406">Ion transport</keyword>
<evidence type="ECO:0000256" key="2">
    <source>
        <dbReference type="ARBA" id="ARBA00022692"/>
    </source>
</evidence>
<keyword evidence="4 6" id="KW-0472">Membrane</keyword>
<feature type="compositionally biased region" description="Low complexity" evidence="7">
    <location>
        <begin position="452"/>
        <end position="464"/>
    </location>
</feature>
<keyword evidence="6" id="KW-0813">Transport</keyword>
<gene>
    <name evidence="8" type="ORF">BOX15_Mlig000526g3</name>
</gene>
<evidence type="ECO:0000256" key="7">
    <source>
        <dbReference type="SAM" id="MobiDB-lite"/>
    </source>
</evidence>
<keyword evidence="6" id="KW-0868">Chloride</keyword>
<evidence type="ECO:0000256" key="4">
    <source>
        <dbReference type="ARBA" id="ARBA00023136"/>
    </source>
</evidence>
<keyword evidence="6" id="KW-0407">Ion channel</keyword>
<dbReference type="STRING" id="282301.A0A267DZM8"/>
<comment type="subcellular location">
    <subcellularLocation>
        <location evidence="6">Cell membrane</location>
        <topology evidence="6">Multi-pass membrane protein</topology>
    </subcellularLocation>
    <subcellularLocation>
        <location evidence="1">Membrane</location>
    </subcellularLocation>
</comment>
<dbReference type="GO" id="GO:0005254">
    <property type="term" value="F:chloride channel activity"/>
    <property type="evidence" value="ECO:0007669"/>
    <property type="project" value="UniProtKB-KW"/>
</dbReference>
<evidence type="ECO:0000313" key="8">
    <source>
        <dbReference type="EMBL" id="PAA54751.1"/>
    </source>
</evidence>
<dbReference type="PANTHER" id="PTHR10736">
    <property type="entry name" value="BESTROPHIN"/>
    <property type="match status" value="1"/>
</dbReference>
<dbReference type="AlphaFoldDB" id="A0A267DZM8"/>
<dbReference type="Proteomes" id="UP000215902">
    <property type="component" value="Unassembled WGS sequence"/>
</dbReference>
<proteinExistence type="inferred from homology"/>
<reference evidence="8 9" key="1">
    <citation type="submission" date="2017-06" db="EMBL/GenBank/DDBJ databases">
        <title>A platform for efficient transgenesis in Macrostomum lignano, a flatworm model organism for stem cell research.</title>
        <authorList>
            <person name="Berezikov E."/>
        </authorList>
    </citation>
    <scope>NUCLEOTIDE SEQUENCE [LARGE SCALE GENOMIC DNA]</scope>
    <source>
        <strain evidence="8">DV1</strain>
        <tissue evidence="8">Whole organism</tissue>
    </source>
</reference>
<feature type="transmembrane region" description="Helical" evidence="6">
    <location>
        <begin position="31"/>
        <end position="55"/>
    </location>
</feature>
<evidence type="ECO:0000256" key="1">
    <source>
        <dbReference type="ARBA" id="ARBA00004370"/>
    </source>
</evidence>
<comment type="caution">
    <text evidence="8">The sequence shown here is derived from an EMBL/GenBank/DDBJ whole genome shotgun (WGS) entry which is preliminary data.</text>
</comment>
<comment type="function">
    <text evidence="6">Forms chloride channels.</text>
</comment>
<evidence type="ECO:0000256" key="5">
    <source>
        <dbReference type="ARBA" id="ARBA00034769"/>
    </source>
</evidence>
<keyword evidence="6" id="KW-1003">Cell membrane</keyword>
<comment type="similarity">
    <text evidence="5 6">Belongs to the anion channel-forming bestrophin (TC 1.A.46) family. Calcium-sensitive chloride channel subfamily.</text>
</comment>
<evidence type="ECO:0000256" key="6">
    <source>
        <dbReference type="RuleBase" id="RU363126"/>
    </source>
</evidence>
<accession>A0A267DZM8</accession>
<feature type="transmembrane region" description="Helical" evidence="6">
    <location>
        <begin position="325"/>
        <end position="344"/>
    </location>
</feature>
<organism evidence="8 9">
    <name type="scientific">Macrostomum lignano</name>
    <dbReference type="NCBI Taxonomy" id="282301"/>
    <lineage>
        <taxon>Eukaryota</taxon>
        <taxon>Metazoa</taxon>
        <taxon>Spiralia</taxon>
        <taxon>Lophotrochozoa</taxon>
        <taxon>Platyhelminthes</taxon>
        <taxon>Rhabditophora</taxon>
        <taxon>Macrostomorpha</taxon>
        <taxon>Macrostomida</taxon>
        <taxon>Macrostomidae</taxon>
        <taxon>Macrostomum</taxon>
    </lineage>
</organism>
<dbReference type="EMBL" id="NIVC01002865">
    <property type="protein sequence ID" value="PAA54751.1"/>
    <property type="molecule type" value="Genomic_DNA"/>
</dbReference>